<gene>
    <name evidence="2" type="ORF">A1s21148_02310</name>
</gene>
<organism evidence="2 3">
    <name type="scientific">Candidatus Planktophila lacus</name>
    <dbReference type="NCBI Taxonomy" id="1884913"/>
    <lineage>
        <taxon>Bacteria</taxon>
        <taxon>Bacillati</taxon>
        <taxon>Actinomycetota</taxon>
        <taxon>Actinomycetes</taxon>
        <taxon>Candidatus Nanopelagicales</taxon>
        <taxon>Candidatus Nanopelagicaceae</taxon>
        <taxon>Candidatus Planktophila</taxon>
    </lineage>
</organism>
<feature type="chain" id="PRO_5042160136" evidence="1">
    <location>
        <begin position="29"/>
        <end position="534"/>
    </location>
</feature>
<dbReference type="InterPro" id="IPR008557">
    <property type="entry name" value="PhoX"/>
</dbReference>
<dbReference type="EMBL" id="CP016769">
    <property type="protein sequence ID" value="ASY10381.1"/>
    <property type="molecule type" value="Genomic_DNA"/>
</dbReference>
<accession>A0AAC9YQ52</accession>
<reference evidence="2 3" key="1">
    <citation type="submission" date="2016-07" db="EMBL/GenBank/DDBJ databases">
        <title>High microdiversification within the ubiquitous acI lineage of Actinobacteria.</title>
        <authorList>
            <person name="Neuenschwander S.M."/>
            <person name="Salcher M."/>
            <person name="Ghai R."/>
            <person name="Pernthaler J."/>
        </authorList>
    </citation>
    <scope>NUCLEOTIDE SEQUENCE [LARGE SCALE GENOMIC DNA]</scope>
    <source>
        <strain evidence="2">MMS-21-148</strain>
    </source>
</reference>
<feature type="signal peptide" evidence="1">
    <location>
        <begin position="1"/>
        <end position="28"/>
    </location>
</feature>
<proteinExistence type="predicted"/>
<protein>
    <submittedName>
        <fullName evidence="2">PhoX family protein</fullName>
    </submittedName>
</protein>
<evidence type="ECO:0000313" key="3">
    <source>
        <dbReference type="Proteomes" id="UP000217144"/>
    </source>
</evidence>
<dbReference type="KEGG" id="plan:A1s21148_02310"/>
<sequence length="534" mass="56843">MNISKAKRGIAVISATAFLAISAAPANAAAPVYMEAVATSATLTPITSAGDMIGTYLVPGIPDGLGVIKNGNSLRIITNHEWSATNAVAAGRTTAGGLVSGSFLSDMTYDIASSKVTKAVDLFKDVVWYDYASGKYGQNPGAPASAAVKDSYGTLNHSYLLNRFCSGSLAPAGSFFDKTSGFGVNDAVFLAGEEGGDESRAFATNLTTGQLVQLPALGLAAWENVIPAPTKGKTTVLMTNEDGAATDSQQWMYVGTKTKTGAWYEKAGFTNGKSYVLAAAADAVVANDNEIRAKYGKNTPFPITFAEVNTKANGKDQNIEANAKGIELSRVEDGHFDPNKPNDYYFVTTESNKDPKATAANPATPTVSRDGGALWRIRFKDVSKPLSGATLEMLLDGSEDIYMSKPDNIAVDSLGNVLIQEDPGNNAHVARIVSYRISDGKLATIAQFDSKYFDSTRPNYITQDEESSGIIDVSNELRTSKNDKASYYMYVAQIHATPAKARPDMAADDATLAKAVEGGQWYILKITNWTDVYK</sequence>
<dbReference type="Pfam" id="PF05787">
    <property type="entry name" value="PhoX"/>
    <property type="match status" value="1"/>
</dbReference>
<evidence type="ECO:0000256" key="1">
    <source>
        <dbReference type="SAM" id="SignalP"/>
    </source>
</evidence>
<dbReference type="Proteomes" id="UP000217144">
    <property type="component" value="Chromosome"/>
</dbReference>
<dbReference type="AlphaFoldDB" id="A0AAC9YQ52"/>
<dbReference type="RefSeq" id="WP_095670870.1">
    <property type="nucleotide sequence ID" value="NZ_CP016769.1"/>
</dbReference>
<evidence type="ECO:0000313" key="2">
    <source>
        <dbReference type="EMBL" id="ASY10381.1"/>
    </source>
</evidence>
<name>A0AAC9YQ52_9ACTN</name>
<keyword evidence="1" id="KW-0732">Signal</keyword>
<keyword evidence="3" id="KW-1185">Reference proteome</keyword>